<dbReference type="InterPro" id="IPR050535">
    <property type="entry name" value="DNA_Repair-Maintenance_Comp"/>
</dbReference>
<feature type="domain" description="Calcineurin-like phosphoesterase" evidence="2">
    <location>
        <begin position="13"/>
        <end position="205"/>
    </location>
</feature>
<dbReference type="InterPro" id="IPR041796">
    <property type="entry name" value="Mre11_N"/>
</dbReference>
<dbReference type="InterPro" id="IPR029052">
    <property type="entry name" value="Metallo-depent_PP-like"/>
</dbReference>
<accession>A0A1I0G852</accession>
<protein>
    <submittedName>
        <fullName evidence="3">DNA repair exonuclease SbcCD nuclease subunit</fullName>
    </submittedName>
</protein>
<reference evidence="4" key="1">
    <citation type="submission" date="2016-10" db="EMBL/GenBank/DDBJ databases">
        <authorList>
            <person name="Varghese N."/>
            <person name="Submissions S."/>
        </authorList>
    </citation>
    <scope>NUCLEOTIDE SEQUENCE [LARGE SCALE GENOMIC DNA]</scope>
    <source>
        <strain evidence="4">KH1P1</strain>
    </source>
</reference>
<organism evidence="3 4">
    <name type="scientific">[Clostridium] aminophilum</name>
    <dbReference type="NCBI Taxonomy" id="1526"/>
    <lineage>
        <taxon>Bacteria</taxon>
        <taxon>Bacillati</taxon>
        <taxon>Bacillota</taxon>
        <taxon>Clostridia</taxon>
        <taxon>Lachnospirales</taxon>
        <taxon>Lachnospiraceae</taxon>
    </lineage>
</organism>
<dbReference type="EMBL" id="FOIL01000031">
    <property type="protein sequence ID" value="SET66833.1"/>
    <property type="molecule type" value="Genomic_DNA"/>
</dbReference>
<proteinExistence type="predicted"/>
<evidence type="ECO:0000256" key="1">
    <source>
        <dbReference type="ARBA" id="ARBA00022801"/>
    </source>
</evidence>
<keyword evidence="1" id="KW-0378">Hydrolase</keyword>
<dbReference type="GO" id="GO:0004527">
    <property type="term" value="F:exonuclease activity"/>
    <property type="evidence" value="ECO:0007669"/>
    <property type="project" value="UniProtKB-KW"/>
</dbReference>
<dbReference type="STRING" id="1526.SAMN02910262_02545"/>
<dbReference type="SUPFAM" id="SSF56300">
    <property type="entry name" value="Metallo-dependent phosphatases"/>
    <property type="match status" value="1"/>
</dbReference>
<gene>
    <name evidence="3" type="ORF">SAMN04487771_103116</name>
</gene>
<dbReference type="Proteomes" id="UP000199820">
    <property type="component" value="Unassembled WGS sequence"/>
</dbReference>
<evidence type="ECO:0000313" key="3">
    <source>
        <dbReference type="EMBL" id="SET66833.1"/>
    </source>
</evidence>
<evidence type="ECO:0000313" key="4">
    <source>
        <dbReference type="Proteomes" id="UP000199820"/>
    </source>
</evidence>
<evidence type="ECO:0000259" key="2">
    <source>
        <dbReference type="Pfam" id="PF00149"/>
    </source>
</evidence>
<dbReference type="InterPro" id="IPR004843">
    <property type="entry name" value="Calcineurin-like_PHP"/>
</dbReference>
<dbReference type="Gene3D" id="3.60.21.10">
    <property type="match status" value="1"/>
</dbReference>
<dbReference type="CDD" id="cd00840">
    <property type="entry name" value="MPP_Mre11_N"/>
    <property type="match status" value="1"/>
</dbReference>
<dbReference type="AlphaFoldDB" id="A0A1I0G852"/>
<name>A0A1I0G852_9FIRM</name>
<keyword evidence="4" id="KW-1185">Reference proteome</keyword>
<keyword evidence="3" id="KW-0540">Nuclease</keyword>
<dbReference type="PANTHER" id="PTHR30337">
    <property type="entry name" value="COMPONENT OF ATP-DEPENDENT DSDNA EXONUCLEASE"/>
    <property type="match status" value="1"/>
</dbReference>
<sequence length="382" mass="43878">MYLVVSTSYKKNMRICHCADLHLDSKMTTHLTDEQAKERKNELLHNFIRLVDYVKTKNISAVIIAGDLFDKKTISVHAKNIVFETIRANPNIKFYYLQGNHDLSNIIESLDVVPENLFTFKDTWTSYIINDNENYKIVLTGIELENQNSADVYSTLFLQPESYNIVTMHGQLSQYGVKDDAEVIDLSKLKNKNIDYLALGHIHQYQDGKLDARGSFCYPGCLEGRGYDETGDHGFVVIDINEKTHLATREFIPFAMRKLYEIPVDVSNCNSTSDIIRNIEAELTNYECKETDLVKFVLTGEADVKAEKDLSLIVKTFNGRFYCVRAKDHSKIAIDYESYNLDTSLKGEFVRLIKQDESIKEDDKREMIRCALQVLNGEEIEL</sequence>
<keyword evidence="3" id="KW-0269">Exonuclease</keyword>
<dbReference type="Pfam" id="PF00149">
    <property type="entry name" value="Metallophos"/>
    <property type="match status" value="1"/>
</dbReference>